<comment type="cofactor">
    <cofactor evidence="2">
        <name>Mn(2+)</name>
        <dbReference type="ChEBI" id="CHEBI:29035"/>
    </cofactor>
    <text evidence="2">The Mn(2+) ion enhances activity.</text>
</comment>
<reference evidence="4" key="1">
    <citation type="journal article" date="2021" name="PeerJ">
        <title>Extensive microbial diversity within the chicken gut microbiome revealed by metagenomics and culture.</title>
        <authorList>
            <person name="Gilroy R."/>
            <person name="Ravi A."/>
            <person name="Getino M."/>
            <person name="Pursley I."/>
            <person name="Horton D.L."/>
            <person name="Alikhan N.F."/>
            <person name="Baker D."/>
            <person name="Gharbi K."/>
            <person name="Hall N."/>
            <person name="Watson M."/>
            <person name="Adriaenssens E.M."/>
            <person name="Foster-Nyarko E."/>
            <person name="Jarju S."/>
            <person name="Secka A."/>
            <person name="Antonio M."/>
            <person name="Oren A."/>
            <person name="Chaudhuri R.R."/>
            <person name="La Ragione R."/>
            <person name="Hildebrand F."/>
            <person name="Pallen M.J."/>
        </authorList>
    </citation>
    <scope>NUCLEOTIDE SEQUENCE</scope>
    <source>
        <strain evidence="4">ChiW4-1371</strain>
    </source>
</reference>
<dbReference type="Pfam" id="PF07687">
    <property type="entry name" value="M20_dimer"/>
    <property type="match status" value="1"/>
</dbReference>
<keyword evidence="2" id="KW-0464">Manganese</keyword>
<dbReference type="InterPro" id="IPR052030">
    <property type="entry name" value="Peptidase_M20/M20A_hydrolases"/>
</dbReference>
<dbReference type="GO" id="GO:0016805">
    <property type="term" value="F:dipeptidase activity"/>
    <property type="evidence" value="ECO:0007669"/>
    <property type="project" value="TreeGrafter"/>
</dbReference>
<dbReference type="EMBL" id="DXAQ01000143">
    <property type="protein sequence ID" value="HIZ90194.1"/>
    <property type="molecule type" value="Genomic_DNA"/>
</dbReference>
<dbReference type="InterPro" id="IPR036264">
    <property type="entry name" value="Bact_exopeptidase_dim_dom"/>
</dbReference>
<evidence type="ECO:0000313" key="5">
    <source>
        <dbReference type="Proteomes" id="UP000824176"/>
    </source>
</evidence>
<dbReference type="GO" id="GO:0071713">
    <property type="term" value="F:para-aminobenzoyl-glutamate hydrolase activity"/>
    <property type="evidence" value="ECO:0007669"/>
    <property type="project" value="TreeGrafter"/>
</dbReference>
<dbReference type="Gene3D" id="3.40.630.10">
    <property type="entry name" value="Zn peptidases"/>
    <property type="match status" value="2"/>
</dbReference>
<dbReference type="PANTHER" id="PTHR30575">
    <property type="entry name" value="PEPTIDASE M20"/>
    <property type="match status" value="1"/>
</dbReference>
<dbReference type="Proteomes" id="UP000824176">
    <property type="component" value="Unassembled WGS sequence"/>
</dbReference>
<dbReference type="PIRSF" id="PIRSF005962">
    <property type="entry name" value="Pept_M20D_amidohydro"/>
    <property type="match status" value="1"/>
</dbReference>
<feature type="binding site" evidence="2">
    <location>
        <position position="213"/>
    </location>
    <ligand>
        <name>Mn(2+)</name>
        <dbReference type="ChEBI" id="CHEBI:29035"/>
        <label>2</label>
    </ligand>
</feature>
<reference evidence="4" key="2">
    <citation type="submission" date="2021-04" db="EMBL/GenBank/DDBJ databases">
        <authorList>
            <person name="Gilroy R."/>
        </authorList>
    </citation>
    <scope>NUCLEOTIDE SEQUENCE</scope>
    <source>
        <strain evidence="4">ChiW4-1371</strain>
    </source>
</reference>
<dbReference type="GO" id="GO:0005737">
    <property type="term" value="C:cytoplasm"/>
    <property type="evidence" value="ECO:0007669"/>
    <property type="project" value="TreeGrafter"/>
</dbReference>
<dbReference type="GO" id="GO:0046872">
    <property type="term" value="F:metal ion binding"/>
    <property type="evidence" value="ECO:0007669"/>
    <property type="project" value="UniProtKB-KW"/>
</dbReference>
<dbReference type="NCBIfam" id="TIGR01891">
    <property type="entry name" value="amidohydrolases"/>
    <property type="match status" value="1"/>
</dbReference>
<accession>A0A9D2GVL3</accession>
<dbReference type="AlphaFoldDB" id="A0A9D2GVL3"/>
<feature type="binding site" evidence="2">
    <location>
        <position position="155"/>
    </location>
    <ligand>
        <name>Mn(2+)</name>
        <dbReference type="ChEBI" id="CHEBI:29035"/>
        <label>2</label>
    </ligand>
</feature>
<dbReference type="SUPFAM" id="SSF55031">
    <property type="entry name" value="Bacterial exopeptidase dimerisation domain"/>
    <property type="match status" value="1"/>
</dbReference>
<comment type="caution">
    <text evidence="4">The sequence shown here is derived from an EMBL/GenBank/DDBJ whole genome shotgun (WGS) entry which is preliminary data.</text>
</comment>
<evidence type="ECO:0000256" key="2">
    <source>
        <dbReference type="PIRSR" id="PIRSR005962-1"/>
    </source>
</evidence>
<dbReference type="PANTHER" id="PTHR30575:SF3">
    <property type="entry name" value="PEPTIDASE M20 DIMERISATION DOMAIN-CONTAINING PROTEIN"/>
    <property type="match status" value="1"/>
</dbReference>
<keyword evidence="2" id="KW-0479">Metal-binding</keyword>
<protein>
    <submittedName>
        <fullName evidence="4">Amidohydrolase</fullName>
    </submittedName>
</protein>
<feature type="binding site" evidence="2">
    <location>
        <position position="189"/>
    </location>
    <ligand>
        <name>Mn(2+)</name>
        <dbReference type="ChEBI" id="CHEBI:29035"/>
        <label>2</label>
    </ligand>
</feature>
<dbReference type="InterPro" id="IPR002933">
    <property type="entry name" value="Peptidase_M20"/>
</dbReference>
<name>A0A9D2GVL3_9BACT</name>
<dbReference type="GO" id="GO:0046657">
    <property type="term" value="P:folic acid catabolic process"/>
    <property type="evidence" value="ECO:0007669"/>
    <property type="project" value="TreeGrafter"/>
</dbReference>
<evidence type="ECO:0000259" key="3">
    <source>
        <dbReference type="Pfam" id="PF07687"/>
    </source>
</evidence>
<evidence type="ECO:0000313" key="4">
    <source>
        <dbReference type="EMBL" id="HIZ90194.1"/>
    </source>
</evidence>
<feature type="domain" description="Peptidase M20 dimerisation" evidence="3">
    <location>
        <begin position="236"/>
        <end position="319"/>
    </location>
</feature>
<dbReference type="InterPro" id="IPR011650">
    <property type="entry name" value="Peptidase_M20_dimer"/>
</dbReference>
<keyword evidence="1" id="KW-0378">Hydrolase</keyword>
<dbReference type="SUPFAM" id="SSF53187">
    <property type="entry name" value="Zn-dependent exopeptidases"/>
    <property type="match status" value="1"/>
</dbReference>
<gene>
    <name evidence="4" type="ORF">H9804_09620</name>
</gene>
<evidence type="ECO:0000256" key="1">
    <source>
        <dbReference type="ARBA" id="ARBA00022801"/>
    </source>
</evidence>
<feature type="binding site" evidence="2">
    <location>
        <position position="153"/>
    </location>
    <ligand>
        <name>Mn(2+)</name>
        <dbReference type="ChEBI" id="CHEBI:29035"/>
        <label>2</label>
    </ligand>
</feature>
<proteinExistence type="predicted"/>
<dbReference type="Pfam" id="PF01546">
    <property type="entry name" value="Peptidase_M20"/>
    <property type="match status" value="1"/>
</dbReference>
<dbReference type="InterPro" id="IPR017439">
    <property type="entry name" value="Amidohydrolase"/>
</dbReference>
<sequence length="438" mass="48384">MDNTMIEKIKTLAKEKENEIIKCRRDLHKYPETGWTEFRTSSIAQKKLSSLGYHITMGEKANNKEYMMGVPCEEILKENQERAVMQGADKEIVEKMTHGYTGFWADMKFSDDGPFLAFRFDMDSNDVTETSDETHRPNKENFSSVNKGAMHACGHDAHVSLGIAAAEIIADIKDSLKGSIRFIFQPAEEGLRGALPMIKAGACNNITHIIGMHIGFQAGNSQTIICGADKFLASTKYDVTFYGKSAHAGAYPEEGRNALLAACNAAINLHAISRNSHGVTRINVGKLTAGEGRNVIPSKAEIIMETRGETSFLNEYMEQESKRIIEAAALMENCTYEIKTAGGSQSGQSSKEMIEYVKEAVKYIPDYKNIIDNVSFGAGEDFATMMSFVQENNGIGTYIQAGIDKCAGHHNNYFDFDEKNLIPALQAAVITAYLILKK</sequence>
<organism evidence="4 5">
    <name type="scientific">Candidatus Mucispirillum faecigallinarum</name>
    <dbReference type="NCBI Taxonomy" id="2838699"/>
    <lineage>
        <taxon>Bacteria</taxon>
        <taxon>Pseudomonadati</taxon>
        <taxon>Deferribacterota</taxon>
        <taxon>Deferribacteres</taxon>
        <taxon>Deferribacterales</taxon>
        <taxon>Mucispirillaceae</taxon>
        <taxon>Mucispirillum</taxon>
    </lineage>
</organism>
<feature type="binding site" evidence="2">
    <location>
        <position position="410"/>
    </location>
    <ligand>
        <name>Mn(2+)</name>
        <dbReference type="ChEBI" id="CHEBI:29035"/>
        <label>2</label>
    </ligand>
</feature>